<sequence length="239" mass="24876">MRRIAVMAAGIALLAGCGVELDAPEQHSAQTFTHSGGTLTIKSSLGGLRVEPGSPGVVKVDRWLKGKAADADNSSWSLTGDMLRLSANCNMVIGDCGGRYRIAVPPGIKLVVEGSDGVIASGLSQDVDIAAMDTIRVVDMAGALRLRTEGMVTGERLRSGRVRVRTDSGSIHLQFAVRPANVDVLSRDGGVVTTVPDGVYKVVAKSQDGSVSSKVKNGDSPDTITARSGSGNIKVLYDD</sequence>
<dbReference type="Proteomes" id="UP000568380">
    <property type="component" value="Unassembled WGS sequence"/>
</dbReference>
<name>A0A7W8EDY3_9ACTN</name>
<accession>A0A7W8EDY3</accession>
<comment type="caution">
    <text evidence="1">The sequence shown here is derived from an EMBL/GenBank/DDBJ whole genome shotgun (WGS) entry which is preliminary data.</text>
</comment>
<dbReference type="EMBL" id="JACHIN010000001">
    <property type="protein sequence ID" value="MBB5074802.1"/>
    <property type="molecule type" value="Genomic_DNA"/>
</dbReference>
<organism evidence="1 2">
    <name type="scientific">Nonomuraea endophytica</name>
    <dbReference type="NCBI Taxonomy" id="714136"/>
    <lineage>
        <taxon>Bacteria</taxon>
        <taxon>Bacillati</taxon>
        <taxon>Actinomycetota</taxon>
        <taxon>Actinomycetes</taxon>
        <taxon>Streptosporangiales</taxon>
        <taxon>Streptosporangiaceae</taxon>
        <taxon>Nonomuraea</taxon>
    </lineage>
</organism>
<reference evidence="1 2" key="1">
    <citation type="submission" date="2020-08" db="EMBL/GenBank/DDBJ databases">
        <title>Genomic Encyclopedia of Type Strains, Phase IV (KMG-IV): sequencing the most valuable type-strain genomes for metagenomic binning, comparative biology and taxonomic classification.</title>
        <authorList>
            <person name="Goeker M."/>
        </authorList>
    </citation>
    <scope>NUCLEOTIDE SEQUENCE [LARGE SCALE GENOMIC DNA]</scope>
    <source>
        <strain evidence="1 2">DSM 45385</strain>
    </source>
</reference>
<keyword evidence="2" id="KW-1185">Reference proteome</keyword>
<evidence type="ECO:0000313" key="2">
    <source>
        <dbReference type="Proteomes" id="UP000568380"/>
    </source>
</evidence>
<gene>
    <name evidence="1" type="ORF">HNR40_000248</name>
</gene>
<dbReference type="RefSeq" id="WP_184957786.1">
    <property type="nucleotide sequence ID" value="NZ_JACHIN010000001.1"/>
</dbReference>
<evidence type="ECO:0008006" key="3">
    <source>
        <dbReference type="Google" id="ProtNLM"/>
    </source>
</evidence>
<dbReference type="PROSITE" id="PS51257">
    <property type="entry name" value="PROKAR_LIPOPROTEIN"/>
    <property type="match status" value="1"/>
</dbReference>
<dbReference type="AlphaFoldDB" id="A0A7W8EDY3"/>
<protein>
    <recommendedName>
        <fullName evidence="3">Adhesin domain-containing protein</fullName>
    </recommendedName>
</protein>
<evidence type="ECO:0000313" key="1">
    <source>
        <dbReference type="EMBL" id="MBB5074802.1"/>
    </source>
</evidence>
<proteinExistence type="predicted"/>